<accession>A0A814GL00</accession>
<keyword evidence="2" id="KW-0732">Signal</keyword>
<dbReference type="Proteomes" id="UP000663845">
    <property type="component" value="Unassembled WGS sequence"/>
</dbReference>
<feature type="chain" id="PRO_5032607126" evidence="2">
    <location>
        <begin position="20"/>
        <end position="584"/>
    </location>
</feature>
<comment type="caution">
    <text evidence="3">The sequence shown here is derived from an EMBL/GenBank/DDBJ whole genome shotgun (WGS) entry which is preliminary data.</text>
</comment>
<evidence type="ECO:0000256" key="1">
    <source>
        <dbReference type="SAM" id="MobiDB-lite"/>
    </source>
</evidence>
<dbReference type="AlphaFoldDB" id="A0A814GL00"/>
<evidence type="ECO:0000256" key="2">
    <source>
        <dbReference type="SAM" id="SignalP"/>
    </source>
</evidence>
<organism evidence="3 4">
    <name type="scientific">Adineta steineri</name>
    <dbReference type="NCBI Taxonomy" id="433720"/>
    <lineage>
        <taxon>Eukaryota</taxon>
        <taxon>Metazoa</taxon>
        <taxon>Spiralia</taxon>
        <taxon>Gnathifera</taxon>
        <taxon>Rotifera</taxon>
        <taxon>Eurotatoria</taxon>
        <taxon>Bdelloidea</taxon>
        <taxon>Adinetida</taxon>
        <taxon>Adinetidae</taxon>
        <taxon>Adineta</taxon>
    </lineage>
</organism>
<sequence length="584" mass="65843">MRFLLFVNVFAIILQNSLSSQPGDPFPIDEVELKRPSSEDLINNIEVVHSNNVIELTTDHISFNVDKKKPVDNVISTTTKSTPILLNRNNDVEIKINFNKNPITFTENPIIVPELPHKNIDHNDDFEEKPSFLLETSIASVIKSNNKTNLIKIGRWKHEDLQTKTIRYWYETENGHMGDGWTFDKYIFQAYDKTQLNTQPVYSFHSEIRSIWTNTIQMDPKPPVIGNDQWIPDGVSFYAYKTLINSTELQPVVRYWNRLKPGATDLTETRISYLTTDDNNIDQLEWIRTLSVSPGDPFPTNFNKTSSSPVVLDSKDIHNKTTAVFIYSSSSFKPNSSDKSLLESKSFVVNVTQIFINKNKHNNTSFTSTIKSVQDTFPIYKKHLVQIAQSKYTDPKNQQTRYWYHTIDTLIGADWTFDSILCQAYIRQKPNTIPIHAFHSNTKDIWTNTLQIESTPLPIASSGTKASVGSSSHSTKSVSRQVSSSSGGAGSKNTSTKSKTDSTVRGSSKTKESASTSSKKRRDTSSSTGATKKTKLNTDSHKSSTDASNAENSDSTKKKEKQKILKKLQEVEKLISQRSTKASS</sequence>
<protein>
    <submittedName>
        <fullName evidence="3">Uncharacterized protein</fullName>
    </submittedName>
</protein>
<reference evidence="3" key="1">
    <citation type="submission" date="2021-02" db="EMBL/GenBank/DDBJ databases">
        <authorList>
            <person name="Nowell W R."/>
        </authorList>
    </citation>
    <scope>NUCLEOTIDE SEQUENCE</scope>
</reference>
<gene>
    <name evidence="3" type="ORF">JYZ213_LOCUS15813</name>
</gene>
<evidence type="ECO:0000313" key="4">
    <source>
        <dbReference type="Proteomes" id="UP000663845"/>
    </source>
</evidence>
<feature type="signal peptide" evidence="2">
    <location>
        <begin position="1"/>
        <end position="19"/>
    </location>
</feature>
<proteinExistence type="predicted"/>
<evidence type="ECO:0000313" key="3">
    <source>
        <dbReference type="EMBL" id="CAF0997702.1"/>
    </source>
</evidence>
<dbReference type="EMBL" id="CAJNOG010000139">
    <property type="protein sequence ID" value="CAF0997702.1"/>
    <property type="molecule type" value="Genomic_DNA"/>
</dbReference>
<name>A0A814GL00_9BILA</name>
<feature type="region of interest" description="Disordered" evidence="1">
    <location>
        <begin position="460"/>
        <end position="564"/>
    </location>
</feature>
<feature type="compositionally biased region" description="Low complexity" evidence="1">
    <location>
        <begin position="460"/>
        <end position="497"/>
    </location>
</feature>